<protein>
    <submittedName>
        <fullName evidence="1">Uncharacterized protein</fullName>
    </submittedName>
</protein>
<sequence length="136" mass="15419">MKGKIPILERPITRRRLKRIQEEVLHNLATLKDQGVHFIYDKIALNQGPFKCQNSPSQSVSKLVARMTNISIDKAMARMTYFVESYEVLGSELVGEEWGVPIYIGKGKRGVKDIRGIGGRNDMRGMIREKRTGGMN</sequence>
<accession>A0A371G5P5</accession>
<organism evidence="1 2">
    <name type="scientific">Mucuna pruriens</name>
    <name type="common">Velvet bean</name>
    <name type="synonym">Dolichos pruriens</name>
    <dbReference type="NCBI Taxonomy" id="157652"/>
    <lineage>
        <taxon>Eukaryota</taxon>
        <taxon>Viridiplantae</taxon>
        <taxon>Streptophyta</taxon>
        <taxon>Embryophyta</taxon>
        <taxon>Tracheophyta</taxon>
        <taxon>Spermatophyta</taxon>
        <taxon>Magnoliopsida</taxon>
        <taxon>eudicotyledons</taxon>
        <taxon>Gunneridae</taxon>
        <taxon>Pentapetalae</taxon>
        <taxon>rosids</taxon>
        <taxon>fabids</taxon>
        <taxon>Fabales</taxon>
        <taxon>Fabaceae</taxon>
        <taxon>Papilionoideae</taxon>
        <taxon>50 kb inversion clade</taxon>
        <taxon>NPAAA clade</taxon>
        <taxon>indigoferoid/millettioid clade</taxon>
        <taxon>Phaseoleae</taxon>
        <taxon>Mucuna</taxon>
    </lineage>
</organism>
<evidence type="ECO:0000313" key="1">
    <source>
        <dbReference type="EMBL" id="RDX85865.1"/>
    </source>
</evidence>
<evidence type="ECO:0000313" key="2">
    <source>
        <dbReference type="Proteomes" id="UP000257109"/>
    </source>
</evidence>
<reference evidence="1" key="1">
    <citation type="submission" date="2018-05" db="EMBL/GenBank/DDBJ databases">
        <title>Draft genome of Mucuna pruriens seed.</title>
        <authorList>
            <person name="Nnadi N.E."/>
            <person name="Vos R."/>
            <person name="Hasami M.H."/>
            <person name="Devisetty U.K."/>
            <person name="Aguiy J.C."/>
        </authorList>
    </citation>
    <scope>NUCLEOTIDE SEQUENCE [LARGE SCALE GENOMIC DNA]</scope>
    <source>
        <strain evidence="1">JCA_2017</strain>
    </source>
</reference>
<name>A0A371G5P5_MUCPR</name>
<feature type="non-terminal residue" evidence="1">
    <location>
        <position position="1"/>
    </location>
</feature>
<dbReference type="AlphaFoldDB" id="A0A371G5P5"/>
<gene>
    <name evidence="1" type="ORF">CR513_32877</name>
</gene>
<keyword evidence="2" id="KW-1185">Reference proteome</keyword>
<comment type="caution">
    <text evidence="1">The sequence shown here is derived from an EMBL/GenBank/DDBJ whole genome shotgun (WGS) entry which is preliminary data.</text>
</comment>
<dbReference type="Proteomes" id="UP000257109">
    <property type="component" value="Unassembled WGS sequence"/>
</dbReference>
<dbReference type="EMBL" id="QJKJ01006677">
    <property type="protein sequence ID" value="RDX85865.1"/>
    <property type="molecule type" value="Genomic_DNA"/>
</dbReference>
<proteinExistence type="predicted"/>